<feature type="region of interest" description="Disordered" evidence="1">
    <location>
        <begin position="1"/>
        <end position="27"/>
    </location>
</feature>
<gene>
    <name evidence="2" type="ORF">M011DRAFT_462121</name>
</gene>
<keyword evidence="3" id="KW-1185">Reference proteome</keyword>
<protein>
    <submittedName>
        <fullName evidence="2">Uncharacterized protein</fullName>
    </submittedName>
</protein>
<name>A0A6A6UX44_9PLEO</name>
<organism evidence="2 3">
    <name type="scientific">Sporormia fimetaria CBS 119925</name>
    <dbReference type="NCBI Taxonomy" id="1340428"/>
    <lineage>
        <taxon>Eukaryota</taxon>
        <taxon>Fungi</taxon>
        <taxon>Dikarya</taxon>
        <taxon>Ascomycota</taxon>
        <taxon>Pezizomycotina</taxon>
        <taxon>Dothideomycetes</taxon>
        <taxon>Pleosporomycetidae</taxon>
        <taxon>Pleosporales</taxon>
        <taxon>Sporormiaceae</taxon>
        <taxon>Sporormia</taxon>
    </lineage>
</organism>
<dbReference type="Proteomes" id="UP000799440">
    <property type="component" value="Unassembled WGS sequence"/>
</dbReference>
<evidence type="ECO:0000313" key="3">
    <source>
        <dbReference type="Proteomes" id="UP000799440"/>
    </source>
</evidence>
<reference evidence="2" key="1">
    <citation type="journal article" date="2020" name="Stud. Mycol.">
        <title>101 Dothideomycetes genomes: a test case for predicting lifestyles and emergence of pathogens.</title>
        <authorList>
            <person name="Haridas S."/>
            <person name="Albert R."/>
            <person name="Binder M."/>
            <person name="Bloem J."/>
            <person name="Labutti K."/>
            <person name="Salamov A."/>
            <person name="Andreopoulos B."/>
            <person name="Baker S."/>
            <person name="Barry K."/>
            <person name="Bills G."/>
            <person name="Bluhm B."/>
            <person name="Cannon C."/>
            <person name="Castanera R."/>
            <person name="Culley D."/>
            <person name="Daum C."/>
            <person name="Ezra D."/>
            <person name="Gonzalez J."/>
            <person name="Henrissat B."/>
            <person name="Kuo A."/>
            <person name="Liang C."/>
            <person name="Lipzen A."/>
            <person name="Lutzoni F."/>
            <person name="Magnuson J."/>
            <person name="Mondo S."/>
            <person name="Nolan M."/>
            <person name="Ohm R."/>
            <person name="Pangilinan J."/>
            <person name="Park H.-J."/>
            <person name="Ramirez L."/>
            <person name="Alfaro M."/>
            <person name="Sun H."/>
            <person name="Tritt A."/>
            <person name="Yoshinaga Y."/>
            <person name="Zwiers L.-H."/>
            <person name="Turgeon B."/>
            <person name="Goodwin S."/>
            <person name="Spatafora J."/>
            <person name="Crous P."/>
            <person name="Grigoriev I."/>
        </authorList>
    </citation>
    <scope>NUCLEOTIDE SEQUENCE</scope>
    <source>
        <strain evidence="2">CBS 119925</strain>
    </source>
</reference>
<sequence length="172" mass="19547">MQSSVQPIGMVNTLSFPSPPSPTSPAQVYGNTIPLPPELRDQIYEYIVAEDSLRRDPSRYYCWWHALRLVSHATKEGFDKAVIRTMRKRVQGVNLEGTLACSHIDIRPLKTFHDTQRVRIRVTQEYDNYYLFTIAPHFDVLGPDFDEGPILGANIRILELESSGALDKGRTS</sequence>
<dbReference type="EMBL" id="MU006603">
    <property type="protein sequence ID" value="KAF2742842.1"/>
    <property type="molecule type" value="Genomic_DNA"/>
</dbReference>
<evidence type="ECO:0000313" key="2">
    <source>
        <dbReference type="EMBL" id="KAF2742842.1"/>
    </source>
</evidence>
<dbReference type="AlphaFoldDB" id="A0A6A6UX44"/>
<accession>A0A6A6UX44</accession>
<evidence type="ECO:0000256" key="1">
    <source>
        <dbReference type="SAM" id="MobiDB-lite"/>
    </source>
</evidence>
<proteinExistence type="predicted"/>